<evidence type="ECO:0000313" key="2">
    <source>
        <dbReference type="EMBL" id="MDR6534059.1"/>
    </source>
</evidence>
<dbReference type="Pfam" id="PF06197">
    <property type="entry name" value="DUF998"/>
    <property type="match status" value="1"/>
</dbReference>
<keyword evidence="3" id="KW-1185">Reference proteome</keyword>
<feature type="transmembrane region" description="Helical" evidence="1">
    <location>
        <begin position="90"/>
        <end position="108"/>
    </location>
</feature>
<keyword evidence="1" id="KW-0812">Transmembrane</keyword>
<evidence type="ECO:0000313" key="3">
    <source>
        <dbReference type="Proteomes" id="UP001262754"/>
    </source>
</evidence>
<protein>
    <submittedName>
        <fullName evidence="2">MFS family permease</fullName>
    </submittedName>
</protein>
<dbReference type="Proteomes" id="UP001262754">
    <property type="component" value="Unassembled WGS sequence"/>
</dbReference>
<keyword evidence="1" id="KW-1133">Transmembrane helix</keyword>
<feature type="transmembrane region" description="Helical" evidence="1">
    <location>
        <begin position="57"/>
        <end position="78"/>
    </location>
</feature>
<feature type="transmembrane region" description="Helical" evidence="1">
    <location>
        <begin position="128"/>
        <end position="146"/>
    </location>
</feature>
<dbReference type="InterPro" id="IPR009339">
    <property type="entry name" value="DUF998"/>
</dbReference>
<organism evidence="2 3">
    <name type="scientific">Caulobacter rhizosphaerae</name>
    <dbReference type="NCBI Taxonomy" id="2010972"/>
    <lineage>
        <taxon>Bacteria</taxon>
        <taxon>Pseudomonadati</taxon>
        <taxon>Pseudomonadota</taxon>
        <taxon>Alphaproteobacteria</taxon>
        <taxon>Caulobacterales</taxon>
        <taxon>Caulobacteraceae</taxon>
        <taxon>Caulobacter</taxon>
    </lineage>
</organism>
<keyword evidence="1" id="KW-0472">Membrane</keyword>
<dbReference type="EMBL" id="JAVDRL010000018">
    <property type="protein sequence ID" value="MDR6534059.1"/>
    <property type="molecule type" value="Genomic_DNA"/>
</dbReference>
<name>A0ABU1N6L1_9CAUL</name>
<comment type="caution">
    <text evidence="2">The sequence shown here is derived from an EMBL/GenBank/DDBJ whole genome shotgun (WGS) entry which is preliminary data.</text>
</comment>
<feature type="transmembrane region" description="Helical" evidence="1">
    <location>
        <begin position="183"/>
        <end position="202"/>
    </location>
</feature>
<dbReference type="RefSeq" id="WP_310035198.1">
    <property type="nucleotide sequence ID" value="NZ_JAVDRL010000018.1"/>
</dbReference>
<feature type="transmembrane region" description="Helical" evidence="1">
    <location>
        <begin position="16"/>
        <end position="37"/>
    </location>
</feature>
<reference evidence="2 3" key="1">
    <citation type="submission" date="2023-07" db="EMBL/GenBank/DDBJ databases">
        <title>Sorghum-associated microbial communities from plants grown in Nebraska, USA.</title>
        <authorList>
            <person name="Schachtman D."/>
        </authorList>
    </citation>
    <scope>NUCLEOTIDE SEQUENCE [LARGE SCALE GENOMIC DNA]</scope>
    <source>
        <strain evidence="2 3">DS2154</strain>
    </source>
</reference>
<accession>A0ABU1N6L1</accession>
<evidence type="ECO:0000256" key="1">
    <source>
        <dbReference type="SAM" id="Phobius"/>
    </source>
</evidence>
<proteinExistence type="predicted"/>
<feature type="transmembrane region" description="Helical" evidence="1">
    <location>
        <begin position="158"/>
        <end position="177"/>
    </location>
</feature>
<gene>
    <name evidence="2" type="ORF">J2800_004829</name>
</gene>
<sequence length="220" mass="23827">MGSQTTDRQFAGSKRLAEVAMGCFGYFIVMLVLLHGLRPDYTPIDHMISDYAVGRLGWIMTTAFVALAVGCLTLGLGMALAGPRSLPGRAAVLLLWVATLGLLVTAIFPTDLETAATTTTGNIHTASFLVNVTSLILCSLLFAIGFHRSEDWRGYRWIGSAMAIVVLGAFIAQFLTLHRGAPYGLTNRLFVAVLMIWFLATARQLRRVSLQRQGPIAPNA</sequence>